<feature type="chain" id="PRO_5012161581" evidence="1">
    <location>
        <begin position="20"/>
        <end position="172"/>
    </location>
</feature>
<proteinExistence type="predicted"/>
<evidence type="ECO:0000256" key="1">
    <source>
        <dbReference type="SAM" id="SignalP"/>
    </source>
</evidence>
<name>A0A1N6G1L3_9FLAO</name>
<evidence type="ECO:0000313" key="2">
    <source>
        <dbReference type="EMBL" id="SIO01332.1"/>
    </source>
</evidence>
<evidence type="ECO:0000313" key="3">
    <source>
        <dbReference type="Proteomes" id="UP000185207"/>
    </source>
</evidence>
<keyword evidence="3" id="KW-1185">Reference proteome</keyword>
<dbReference type="STRING" id="1416779.SAMN05444409_1596"/>
<protein>
    <submittedName>
        <fullName evidence="2">Uncharacterized protein</fullName>
    </submittedName>
</protein>
<dbReference type="EMBL" id="FSRK01000001">
    <property type="protein sequence ID" value="SIO01332.1"/>
    <property type="molecule type" value="Genomic_DNA"/>
</dbReference>
<organism evidence="2 3">
    <name type="scientific">Epilithonimonas zeae</name>
    <dbReference type="NCBI Taxonomy" id="1416779"/>
    <lineage>
        <taxon>Bacteria</taxon>
        <taxon>Pseudomonadati</taxon>
        <taxon>Bacteroidota</taxon>
        <taxon>Flavobacteriia</taxon>
        <taxon>Flavobacteriales</taxon>
        <taxon>Weeksellaceae</taxon>
        <taxon>Chryseobacterium group</taxon>
        <taxon>Epilithonimonas</taxon>
    </lineage>
</organism>
<gene>
    <name evidence="2" type="ORF">SAMN05444409_1596</name>
</gene>
<keyword evidence="1" id="KW-0732">Signal</keyword>
<sequence>MKLKFIYLSILLFSLNCFSQSLEPIKQQKEVVADLPLYNFYYLSKYLTNPNLETKQKTAVYAQFLTLIGTEKLEYLLASNDNDLKDLREILNRVILQSPATYKFLSYLRESKWTELDNDFKLNAKDKMFVQEIKSISEEISELKIEQINQLKTYNDDQDKIINRLIGSELIR</sequence>
<dbReference type="AlphaFoldDB" id="A0A1N6G1L3"/>
<accession>A0A1N6G1L3</accession>
<reference evidence="3" key="1">
    <citation type="submission" date="2016-11" db="EMBL/GenBank/DDBJ databases">
        <authorList>
            <person name="Varghese N."/>
            <person name="Submissions S."/>
        </authorList>
    </citation>
    <scope>NUCLEOTIDE SEQUENCE [LARGE SCALE GENOMIC DNA]</scope>
    <source>
        <strain evidence="3">DSM 27623</strain>
    </source>
</reference>
<dbReference type="Proteomes" id="UP000185207">
    <property type="component" value="Unassembled WGS sequence"/>
</dbReference>
<feature type="signal peptide" evidence="1">
    <location>
        <begin position="1"/>
        <end position="19"/>
    </location>
</feature>
<dbReference type="RefSeq" id="WP_074234450.1">
    <property type="nucleotide sequence ID" value="NZ_FSRK01000001.1"/>
</dbReference>